<keyword evidence="1" id="KW-0812">Transmembrane</keyword>
<dbReference type="SUPFAM" id="SSF52266">
    <property type="entry name" value="SGNH hydrolase"/>
    <property type="match status" value="1"/>
</dbReference>
<keyword evidence="1" id="KW-0472">Membrane</keyword>
<reference evidence="3" key="2">
    <citation type="journal article" date="2021" name="PeerJ">
        <title>Extensive microbial diversity within the chicken gut microbiome revealed by metagenomics and culture.</title>
        <authorList>
            <person name="Gilroy R."/>
            <person name="Ravi A."/>
            <person name="Getino M."/>
            <person name="Pursley I."/>
            <person name="Horton D.L."/>
            <person name="Alikhan N.F."/>
            <person name="Baker D."/>
            <person name="Gharbi K."/>
            <person name="Hall N."/>
            <person name="Watson M."/>
            <person name="Adriaenssens E.M."/>
            <person name="Foster-Nyarko E."/>
            <person name="Jarju S."/>
            <person name="Secka A."/>
            <person name="Antonio M."/>
            <person name="Oren A."/>
            <person name="Chaudhuri R.R."/>
            <person name="La Ragione R."/>
            <person name="Hildebrand F."/>
            <person name="Pallen M.J."/>
        </authorList>
    </citation>
    <scope>NUCLEOTIDE SEQUENCE</scope>
    <source>
        <strain evidence="3">C6-149</strain>
    </source>
</reference>
<proteinExistence type="predicted"/>
<dbReference type="PROSITE" id="PS51257">
    <property type="entry name" value="PROKAR_LIPOPROTEIN"/>
    <property type="match status" value="1"/>
</dbReference>
<name>A0A9D9E645_9LACO</name>
<evidence type="ECO:0000313" key="4">
    <source>
        <dbReference type="Proteomes" id="UP000823614"/>
    </source>
</evidence>
<reference evidence="3" key="1">
    <citation type="submission" date="2020-10" db="EMBL/GenBank/DDBJ databases">
        <authorList>
            <person name="Gilroy R."/>
        </authorList>
    </citation>
    <scope>NUCLEOTIDE SEQUENCE</scope>
    <source>
        <strain evidence="3">C6-149</strain>
    </source>
</reference>
<evidence type="ECO:0000256" key="1">
    <source>
        <dbReference type="SAM" id="Phobius"/>
    </source>
</evidence>
<protein>
    <recommendedName>
        <fullName evidence="2">SGNH hydrolase-type esterase domain-containing protein</fullName>
    </recommendedName>
</protein>
<evidence type="ECO:0000259" key="2">
    <source>
        <dbReference type="Pfam" id="PF13472"/>
    </source>
</evidence>
<accession>A0A9D9E645</accession>
<dbReference type="PANTHER" id="PTHR30383">
    <property type="entry name" value="THIOESTERASE 1/PROTEASE 1/LYSOPHOSPHOLIPASE L1"/>
    <property type="match status" value="1"/>
</dbReference>
<feature type="transmembrane region" description="Helical" evidence="1">
    <location>
        <begin position="18"/>
        <end position="38"/>
    </location>
</feature>
<gene>
    <name evidence="3" type="ORF">IAA89_06760</name>
</gene>
<dbReference type="Gene3D" id="3.40.50.1110">
    <property type="entry name" value="SGNH hydrolase"/>
    <property type="match status" value="1"/>
</dbReference>
<dbReference type="PANTHER" id="PTHR30383:SF27">
    <property type="entry name" value="SPORE GERMINATION LIPASE LIPC"/>
    <property type="match status" value="1"/>
</dbReference>
<dbReference type="GO" id="GO:0004622">
    <property type="term" value="F:phosphatidylcholine lysophospholipase activity"/>
    <property type="evidence" value="ECO:0007669"/>
    <property type="project" value="TreeGrafter"/>
</dbReference>
<dbReference type="AlphaFoldDB" id="A0A9D9E645"/>
<evidence type="ECO:0000313" key="3">
    <source>
        <dbReference type="EMBL" id="MBO8442107.1"/>
    </source>
</evidence>
<dbReference type="InterPro" id="IPR051532">
    <property type="entry name" value="Ester_Hydrolysis_Enzymes"/>
</dbReference>
<keyword evidence="1" id="KW-1133">Transmembrane helix</keyword>
<dbReference type="EMBL" id="JADIMP010000105">
    <property type="protein sequence ID" value="MBO8442107.1"/>
    <property type="molecule type" value="Genomic_DNA"/>
</dbReference>
<comment type="caution">
    <text evidence="3">The sequence shown here is derived from an EMBL/GenBank/DDBJ whole genome shotgun (WGS) entry which is preliminary data.</text>
</comment>
<dbReference type="InterPro" id="IPR013830">
    <property type="entry name" value="SGNH_hydro"/>
</dbReference>
<dbReference type="InterPro" id="IPR036514">
    <property type="entry name" value="SGNH_hydro_sf"/>
</dbReference>
<organism evidence="3 4">
    <name type="scientific">Candidatus Gallilactobacillus intestinavium</name>
    <dbReference type="NCBI Taxonomy" id="2840838"/>
    <lineage>
        <taxon>Bacteria</taxon>
        <taxon>Bacillati</taxon>
        <taxon>Bacillota</taxon>
        <taxon>Bacilli</taxon>
        <taxon>Lactobacillales</taxon>
        <taxon>Lactobacillaceae</taxon>
        <taxon>Lactobacillaceae incertae sedis</taxon>
        <taxon>Candidatus Gallilactobacillus</taxon>
    </lineage>
</organism>
<dbReference type="Proteomes" id="UP000823614">
    <property type="component" value="Unassembled WGS sequence"/>
</dbReference>
<dbReference type="Pfam" id="PF13472">
    <property type="entry name" value="Lipase_GDSL_2"/>
    <property type="match status" value="1"/>
</dbReference>
<sequence length="317" mass="36963">MNNSRINKNKNKFKKKKFIYLFILIILLILGFSCRIAFHKSHIRNNDQRKHITLVAVGDSLTQGVGDQSNNGGYVGQIKQQIQTKDKINVTTYNYGKSGDRSDQILARLNKSRTFQKRVKQANVITMTVGGNDLLQGLQKYSSVNFNSNENSHQLDNSIHNVEDIYSHKLIKLINSIRKLNPNAPIFLFSIYNPVYVYFANVTELNKYIDQFNVVTKNTIHSYKRIYFMNINQKLSYGQYNTVNKRKKLIKKDNSINTSKYKNAEDIEKKLLKGTSQELNIYLSSADHFHPNYKGYIQMTNLLYKTMQKHSLWKYKH</sequence>
<feature type="domain" description="SGNH hydrolase-type esterase" evidence="2">
    <location>
        <begin position="56"/>
        <end position="296"/>
    </location>
</feature>